<evidence type="ECO:0000256" key="1">
    <source>
        <dbReference type="SAM" id="Coils"/>
    </source>
</evidence>
<keyword evidence="1" id="KW-0175">Coiled coil</keyword>
<keyword evidence="2" id="KW-1133">Transmembrane helix</keyword>
<feature type="transmembrane region" description="Helical" evidence="2">
    <location>
        <begin position="57"/>
        <end position="74"/>
    </location>
</feature>
<evidence type="ECO:0000313" key="3">
    <source>
        <dbReference type="EMBL" id="MCK8487533.1"/>
    </source>
</evidence>
<dbReference type="Proteomes" id="UP001139534">
    <property type="component" value="Unassembled WGS sequence"/>
</dbReference>
<comment type="caution">
    <text evidence="3">The sequence shown here is derived from an EMBL/GenBank/DDBJ whole genome shotgun (WGS) entry which is preliminary data.</text>
</comment>
<feature type="transmembrane region" description="Helical" evidence="2">
    <location>
        <begin position="7"/>
        <end position="26"/>
    </location>
</feature>
<dbReference type="AlphaFoldDB" id="A0A9X2BPS4"/>
<protein>
    <submittedName>
        <fullName evidence="3">Uncharacterized protein</fullName>
    </submittedName>
</protein>
<dbReference type="RefSeq" id="WP_248551633.1">
    <property type="nucleotide sequence ID" value="NZ_JALPRK010000007.1"/>
</dbReference>
<evidence type="ECO:0000256" key="2">
    <source>
        <dbReference type="SAM" id="Phobius"/>
    </source>
</evidence>
<name>A0A9X2BPS4_9BACL</name>
<keyword evidence="2" id="KW-0812">Transmembrane</keyword>
<evidence type="ECO:0000313" key="4">
    <source>
        <dbReference type="Proteomes" id="UP001139534"/>
    </source>
</evidence>
<keyword evidence="4" id="KW-1185">Reference proteome</keyword>
<accession>A0A9X2BPS4</accession>
<proteinExistence type="predicted"/>
<dbReference type="EMBL" id="JALPRK010000007">
    <property type="protein sequence ID" value="MCK8487533.1"/>
    <property type="molecule type" value="Genomic_DNA"/>
</dbReference>
<gene>
    <name evidence="3" type="ORF">M0651_10150</name>
</gene>
<sequence length="104" mass="12013">MKNIKFRFSLIFIILGICIITISKIVEEIIPKLGFAAYQSAAAGSFYPENYHVNLTLNYWIGALCILGGIIYLIKISNIIKNQLEEIKLRNKQFEEKFKNNQQE</sequence>
<keyword evidence="2" id="KW-0472">Membrane</keyword>
<feature type="coiled-coil region" evidence="1">
    <location>
        <begin position="77"/>
        <end position="104"/>
    </location>
</feature>
<organism evidence="3 4">
    <name type="scientific">Paenibacillus mellifer</name>
    <dbReference type="NCBI Taxonomy" id="2937794"/>
    <lineage>
        <taxon>Bacteria</taxon>
        <taxon>Bacillati</taxon>
        <taxon>Bacillota</taxon>
        <taxon>Bacilli</taxon>
        <taxon>Bacillales</taxon>
        <taxon>Paenibacillaceae</taxon>
        <taxon>Paenibacillus</taxon>
    </lineage>
</organism>
<reference evidence="3" key="1">
    <citation type="submission" date="2022-04" db="EMBL/GenBank/DDBJ databases">
        <authorList>
            <person name="Seo M.-J."/>
        </authorList>
    </citation>
    <scope>NUCLEOTIDE SEQUENCE</scope>
    <source>
        <strain evidence="3">MBLB2552</strain>
    </source>
</reference>